<evidence type="ECO:0000256" key="7">
    <source>
        <dbReference type="HAMAP-Rule" id="MF_02065"/>
    </source>
</evidence>
<dbReference type="EC" id="4.2.2.29" evidence="7"/>
<comment type="catalytic activity">
    <reaction evidence="7">
        <text>a peptidoglycan chain = a peptidoglycan chain with N-acetyl-1,6-anhydromuramyl-[peptide] at the reducing end + a peptidoglycan chain with N-acetylglucosamine at the non-reducing end.</text>
        <dbReference type="EC" id="4.2.2.29"/>
    </reaction>
</comment>
<evidence type="ECO:0000256" key="2">
    <source>
        <dbReference type="ARBA" id="ARBA00022692"/>
    </source>
</evidence>
<feature type="compositionally biased region" description="Low complexity" evidence="8">
    <location>
        <begin position="391"/>
        <end position="400"/>
    </location>
</feature>
<evidence type="ECO:0000256" key="4">
    <source>
        <dbReference type="ARBA" id="ARBA00023136"/>
    </source>
</evidence>
<dbReference type="PANTHER" id="PTHR30518">
    <property type="entry name" value="ENDOLYTIC MUREIN TRANSGLYCOSYLASE"/>
    <property type="match status" value="1"/>
</dbReference>
<dbReference type="eggNOG" id="COG1559">
    <property type="taxonomic scope" value="Bacteria"/>
</dbReference>
<evidence type="ECO:0000256" key="1">
    <source>
        <dbReference type="ARBA" id="ARBA00022475"/>
    </source>
</evidence>
<comment type="function">
    <text evidence="7">Functions as a peptidoglycan terminase that cleaves nascent peptidoglycan strands endolytically to terminate their elongation.</text>
</comment>
<organism evidence="9 10">
    <name type="scientific">Peptostreptococcus stomatis DSM 17678</name>
    <dbReference type="NCBI Taxonomy" id="596315"/>
    <lineage>
        <taxon>Bacteria</taxon>
        <taxon>Bacillati</taxon>
        <taxon>Bacillota</taxon>
        <taxon>Clostridia</taxon>
        <taxon>Peptostreptococcales</taxon>
        <taxon>Peptostreptococcaceae</taxon>
        <taxon>Peptostreptococcus</taxon>
    </lineage>
</organism>
<keyword evidence="2 7" id="KW-0812">Transmembrane</keyword>
<comment type="similarity">
    <text evidence="7">Belongs to the transglycosylase MltG family.</text>
</comment>
<dbReference type="Gene3D" id="3.30.1490.480">
    <property type="entry name" value="Endolytic murein transglycosylase"/>
    <property type="match status" value="1"/>
</dbReference>
<keyword evidence="6 7" id="KW-0961">Cell wall biogenesis/degradation</keyword>
<comment type="subcellular location">
    <subcellularLocation>
        <location evidence="7">Cell membrane</location>
        <topology evidence="7">Single-pass membrane protein</topology>
    </subcellularLocation>
</comment>
<dbReference type="GO" id="GO:0009252">
    <property type="term" value="P:peptidoglycan biosynthetic process"/>
    <property type="evidence" value="ECO:0007669"/>
    <property type="project" value="UniProtKB-UniRule"/>
</dbReference>
<feature type="region of interest" description="Disordered" evidence="8">
    <location>
        <begin position="353"/>
        <end position="400"/>
    </location>
</feature>
<evidence type="ECO:0000256" key="3">
    <source>
        <dbReference type="ARBA" id="ARBA00022989"/>
    </source>
</evidence>
<name>E0E178_9FIRM</name>
<dbReference type="Proteomes" id="UP000003244">
    <property type="component" value="Unassembled WGS sequence"/>
</dbReference>
<evidence type="ECO:0000313" key="10">
    <source>
        <dbReference type="Proteomes" id="UP000003244"/>
    </source>
</evidence>
<dbReference type="EMBL" id="ADGQ01000004">
    <property type="protein sequence ID" value="EFM65362.1"/>
    <property type="molecule type" value="Genomic_DNA"/>
</dbReference>
<dbReference type="NCBIfam" id="TIGR00247">
    <property type="entry name" value="endolytic transglycosylase MltG"/>
    <property type="match status" value="1"/>
</dbReference>
<evidence type="ECO:0000256" key="8">
    <source>
        <dbReference type="SAM" id="MobiDB-lite"/>
    </source>
</evidence>
<gene>
    <name evidence="7" type="primary">mltG</name>
    <name evidence="9" type="ORF">HMPREF0634_0430</name>
</gene>
<dbReference type="PANTHER" id="PTHR30518:SF2">
    <property type="entry name" value="ENDOLYTIC MUREIN TRANSGLYCOSYLASE"/>
    <property type="match status" value="1"/>
</dbReference>
<evidence type="ECO:0000313" key="9">
    <source>
        <dbReference type="EMBL" id="EFM65362.1"/>
    </source>
</evidence>
<dbReference type="CDD" id="cd08010">
    <property type="entry name" value="MltG_like"/>
    <property type="match status" value="1"/>
</dbReference>
<dbReference type="Pfam" id="PF02618">
    <property type="entry name" value="YceG"/>
    <property type="match status" value="1"/>
</dbReference>
<reference evidence="9 10" key="1">
    <citation type="submission" date="2010-08" db="EMBL/GenBank/DDBJ databases">
        <authorList>
            <person name="Harkins D.M."/>
            <person name="Madupu R."/>
            <person name="Durkin A.S."/>
            <person name="Torralba M."/>
            <person name="Methe B."/>
            <person name="Sutton G.G."/>
            <person name="Nelson K.E."/>
        </authorList>
    </citation>
    <scope>NUCLEOTIDE SEQUENCE [LARGE SCALE GENOMIC DNA]</scope>
    <source>
        <strain evidence="9 10">DSM 17678</strain>
    </source>
</reference>
<keyword evidence="1 7" id="KW-1003">Cell membrane</keyword>
<feature type="transmembrane region" description="Helical" evidence="7">
    <location>
        <begin position="26"/>
        <end position="48"/>
    </location>
</feature>
<evidence type="ECO:0000256" key="6">
    <source>
        <dbReference type="ARBA" id="ARBA00023316"/>
    </source>
</evidence>
<proteinExistence type="inferred from homology"/>
<dbReference type="GO" id="GO:0071555">
    <property type="term" value="P:cell wall organization"/>
    <property type="evidence" value="ECO:0007669"/>
    <property type="project" value="UniProtKB-KW"/>
</dbReference>
<dbReference type="RefSeq" id="WP_007788101.1">
    <property type="nucleotide sequence ID" value="NZ_ADGQ01000004.1"/>
</dbReference>
<feature type="site" description="Important for catalytic activity" evidence="7">
    <location>
        <position position="248"/>
    </location>
</feature>
<dbReference type="AlphaFoldDB" id="E0E178"/>
<feature type="compositionally biased region" description="Basic and acidic residues" evidence="8">
    <location>
        <begin position="353"/>
        <end position="390"/>
    </location>
</feature>
<dbReference type="GO" id="GO:0008932">
    <property type="term" value="F:lytic endotransglycosylase activity"/>
    <property type="evidence" value="ECO:0007669"/>
    <property type="project" value="UniProtKB-UniRule"/>
</dbReference>
<comment type="caution">
    <text evidence="9">The sequence shown here is derived from an EMBL/GenBank/DDBJ whole genome shotgun (WGS) entry which is preliminary data.</text>
</comment>
<keyword evidence="5 7" id="KW-0456">Lyase</keyword>
<keyword evidence="4 7" id="KW-0472">Membrane</keyword>
<dbReference type="STRING" id="596315.HMPREF0634_0430"/>
<dbReference type="HAMAP" id="MF_02065">
    <property type="entry name" value="MltG"/>
    <property type="match status" value="1"/>
</dbReference>
<evidence type="ECO:0000256" key="5">
    <source>
        <dbReference type="ARBA" id="ARBA00023239"/>
    </source>
</evidence>
<keyword evidence="3 7" id="KW-1133">Transmembrane helix</keyword>
<sequence length="400" mass="45345">MSTNKARNTKNKKNTKKARRRPRIRIFRLLIVIFILLGMLSLAGNLYYKSASKPVNPNSTISRVVDIPAGANVKQIATILKDQDMIKNKKVFVANVKETGKAEQIKSGKYKLSQNMSNDQIIDKLIKGQVHQDGIKVTIPEGSISTEIVNLLVKKNLGDRKKFVKLFRTPSEFSDKHSFLKDSRITTLEGFLYPETYYFKKGTSEKDIFDKMLSEFDRNYKKSISANVKKNKYNFYDTIIMASIIEKEAVKDEDRPIIASVFYNRLAKKMKLQSDAVLQYGLPERKGKVLYSDLKVESAYNLYIHHGLPPTPIASPGLKSMIAASRPSKTDYLYFVTNVNGVNSYSKTFEEHDKNAKNYHKERDAKEKANQEKASTTDKKGTSSATDKKTSTSSDTSQTN</sequence>
<dbReference type="Gene3D" id="3.30.160.60">
    <property type="entry name" value="Classic Zinc Finger"/>
    <property type="match status" value="1"/>
</dbReference>
<dbReference type="GeneID" id="84799917"/>
<protein>
    <recommendedName>
        <fullName evidence="7">Endolytic murein transglycosylase</fullName>
        <ecNumber evidence="7">4.2.2.29</ecNumber>
    </recommendedName>
    <alternativeName>
        <fullName evidence="7">Peptidoglycan lytic transglycosylase</fullName>
    </alternativeName>
    <alternativeName>
        <fullName evidence="7">Peptidoglycan polymerization terminase</fullName>
    </alternativeName>
</protein>
<dbReference type="GO" id="GO:0005886">
    <property type="term" value="C:plasma membrane"/>
    <property type="evidence" value="ECO:0007669"/>
    <property type="project" value="UniProtKB-SubCell"/>
</dbReference>
<dbReference type="InterPro" id="IPR003770">
    <property type="entry name" value="MLTG-like"/>
</dbReference>
<keyword evidence="10" id="KW-1185">Reference proteome</keyword>
<accession>E0E178</accession>